<feature type="transmembrane region" description="Helical" evidence="1">
    <location>
        <begin position="183"/>
        <end position="210"/>
    </location>
</feature>
<dbReference type="AlphaFoldDB" id="A0A849CBA4"/>
<dbReference type="PANTHER" id="PTHR36833">
    <property type="entry name" value="SLR0610 PROTEIN-RELATED"/>
    <property type="match status" value="1"/>
</dbReference>
<organism evidence="2 3">
    <name type="scientific">Nocardia uniformis</name>
    <dbReference type="NCBI Taxonomy" id="53432"/>
    <lineage>
        <taxon>Bacteria</taxon>
        <taxon>Bacillati</taxon>
        <taxon>Actinomycetota</taxon>
        <taxon>Actinomycetes</taxon>
        <taxon>Mycobacteriales</taxon>
        <taxon>Nocardiaceae</taxon>
        <taxon>Nocardia</taxon>
    </lineage>
</organism>
<keyword evidence="1" id="KW-0812">Transmembrane</keyword>
<dbReference type="InterPro" id="IPR010390">
    <property type="entry name" value="ABC-2_transporter-like"/>
</dbReference>
<evidence type="ECO:0000313" key="3">
    <source>
        <dbReference type="Proteomes" id="UP000586827"/>
    </source>
</evidence>
<feature type="transmembrane region" description="Helical" evidence="1">
    <location>
        <begin position="272"/>
        <end position="292"/>
    </location>
</feature>
<gene>
    <name evidence="2" type="ORF">HLB23_27795</name>
</gene>
<feature type="transmembrane region" description="Helical" evidence="1">
    <location>
        <begin position="58"/>
        <end position="76"/>
    </location>
</feature>
<reference evidence="2 3" key="1">
    <citation type="submission" date="2020-05" db="EMBL/GenBank/DDBJ databases">
        <title>MicrobeNet Type strains.</title>
        <authorList>
            <person name="Nicholson A.C."/>
        </authorList>
    </citation>
    <scope>NUCLEOTIDE SEQUENCE [LARGE SCALE GENOMIC DNA]</scope>
    <source>
        <strain evidence="2 3">JCM 3224</strain>
    </source>
</reference>
<keyword evidence="3" id="KW-1185">Reference proteome</keyword>
<dbReference type="EMBL" id="JABELX010000011">
    <property type="protein sequence ID" value="NNH73610.1"/>
    <property type="molecule type" value="Genomic_DNA"/>
</dbReference>
<proteinExistence type="predicted"/>
<dbReference type="Proteomes" id="UP000586827">
    <property type="component" value="Unassembled WGS sequence"/>
</dbReference>
<feature type="transmembrane region" description="Helical" evidence="1">
    <location>
        <begin position="155"/>
        <end position="171"/>
    </location>
</feature>
<evidence type="ECO:0000313" key="2">
    <source>
        <dbReference type="EMBL" id="NNH73610.1"/>
    </source>
</evidence>
<comment type="caution">
    <text evidence="2">The sequence shown here is derived from an EMBL/GenBank/DDBJ whole genome shotgun (WGS) entry which is preliminary data.</text>
</comment>
<dbReference type="PANTHER" id="PTHR36833:SF1">
    <property type="entry name" value="INTEGRAL MEMBRANE TRANSPORT PROTEIN"/>
    <property type="match status" value="1"/>
</dbReference>
<feature type="transmembrane region" description="Helical" evidence="1">
    <location>
        <begin position="96"/>
        <end position="117"/>
    </location>
</feature>
<keyword evidence="1" id="KW-1133">Transmembrane helix</keyword>
<sequence length="304" mass="32987">MRSVSLRPRYSGSSPCWPPGSWCCAPGGANWRCRVAEARSGLAPYRAVLGSRLRAQRAYPLSFATDLFSAFLIGLVEFGEMYVIFHNVPQLGGLDLTAMLLLFGLSNTSFAIADMLVGHVDTLPTYIRMGQLDAFYLRPQPLLLQLAISDIQLRRVARITVAAVVLGFGIARNDIDWTPTHVALFIFTLLSGIAIFAGLFICAAGVQFFLIDGSELTNAFTYGGSYASMQPTSVFPTPMKLIFGFLIPVAFTSYLPTIALLDLPGPALLPSWLAWASPLAALWVWAAALGMWRVGTRHYQGGGG</sequence>
<feature type="transmembrane region" description="Helical" evidence="1">
    <location>
        <begin position="241"/>
        <end position="260"/>
    </location>
</feature>
<name>A0A849CBA4_9NOCA</name>
<dbReference type="Pfam" id="PF06182">
    <property type="entry name" value="ABC2_membrane_6"/>
    <property type="match status" value="1"/>
</dbReference>
<evidence type="ECO:0000256" key="1">
    <source>
        <dbReference type="SAM" id="Phobius"/>
    </source>
</evidence>
<accession>A0A849CBA4</accession>
<keyword evidence="1" id="KW-0472">Membrane</keyword>
<protein>
    <submittedName>
        <fullName evidence="2">ABC transporter permease</fullName>
    </submittedName>
</protein>